<keyword evidence="2" id="KW-1185">Reference proteome</keyword>
<reference evidence="1 2" key="1">
    <citation type="submission" date="2022-02" db="EMBL/GenBank/DDBJ databases">
        <authorList>
            <person name="Min J."/>
        </authorList>
    </citation>
    <scope>NUCLEOTIDE SEQUENCE [LARGE SCALE GENOMIC DNA]</scope>
    <source>
        <strain evidence="1 2">GR10-1</strain>
    </source>
</reference>
<dbReference type="EMBL" id="JAKWBL010000003">
    <property type="protein sequence ID" value="MCH5599046.1"/>
    <property type="molecule type" value="Genomic_DNA"/>
</dbReference>
<accession>A0ABS9SL84</accession>
<comment type="caution">
    <text evidence="1">The sequence shown here is derived from an EMBL/GenBank/DDBJ whole genome shotgun (WGS) entry which is preliminary data.</text>
</comment>
<gene>
    <name evidence="1" type="ORF">MKP09_14585</name>
</gene>
<name>A0ABS9SL84_9BACT</name>
<evidence type="ECO:0000313" key="2">
    <source>
        <dbReference type="Proteomes" id="UP001202248"/>
    </source>
</evidence>
<protein>
    <submittedName>
        <fullName evidence="1">Uncharacterized protein</fullName>
    </submittedName>
</protein>
<dbReference type="Proteomes" id="UP001202248">
    <property type="component" value="Unassembled WGS sequence"/>
</dbReference>
<proteinExistence type="predicted"/>
<evidence type="ECO:0000313" key="1">
    <source>
        <dbReference type="EMBL" id="MCH5599046.1"/>
    </source>
</evidence>
<organism evidence="1 2">
    <name type="scientific">Niabella ginsengisoli</name>
    <dbReference type="NCBI Taxonomy" id="522298"/>
    <lineage>
        <taxon>Bacteria</taxon>
        <taxon>Pseudomonadati</taxon>
        <taxon>Bacteroidota</taxon>
        <taxon>Chitinophagia</taxon>
        <taxon>Chitinophagales</taxon>
        <taxon>Chitinophagaceae</taxon>
        <taxon>Niabella</taxon>
    </lineage>
</organism>
<sequence length="117" mass="13468">MLAATSSIQHSKMVDTIVMVKIIPQNVSLHVSDNNLSIVADKILSLKVLQLRDYENIENYNTSTDAMDVFVEYVYMRKSRSYTLHDPLGNLEIHDAKFISEILNYIEFKLGFKHFAD</sequence>
<dbReference type="RefSeq" id="WP_240830728.1">
    <property type="nucleotide sequence ID" value="NZ_JAKWBL010000003.1"/>
</dbReference>